<dbReference type="PANTHER" id="PTHR47053">
    <property type="entry name" value="MUREIN DD-ENDOPEPTIDASE MEPH-RELATED"/>
    <property type="match status" value="1"/>
</dbReference>
<keyword evidence="4" id="KW-0788">Thiol protease</keyword>
<feature type="domain" description="NlpC/P60" evidence="5">
    <location>
        <begin position="64"/>
        <end position="191"/>
    </location>
</feature>
<dbReference type="Pfam" id="PF00877">
    <property type="entry name" value="NLPC_P60"/>
    <property type="match status" value="1"/>
</dbReference>
<reference evidence="7" key="1">
    <citation type="journal article" date="2019" name="Int. J. Syst. Evol. Microbiol.">
        <title>The Global Catalogue of Microorganisms (GCM) 10K type strain sequencing project: providing services to taxonomists for standard genome sequencing and annotation.</title>
        <authorList>
            <consortium name="The Broad Institute Genomics Platform"/>
            <consortium name="The Broad Institute Genome Sequencing Center for Infectious Disease"/>
            <person name="Wu L."/>
            <person name="Ma J."/>
        </authorList>
    </citation>
    <scope>NUCLEOTIDE SEQUENCE [LARGE SCALE GENOMIC DNA]</scope>
    <source>
        <strain evidence="7">CGMCC 4.7357</strain>
    </source>
</reference>
<sequence>MNYLCVMVNVRTNINKLLLLMAVAFLLTSCVSRRLPHPSSPSGKGGQTYYINQDGYRSNYPPVTNWMDELISFSKRFVGKPYGYRCSKDLYFDCSGYICYLFNSYGVSLPRSSSDIYNYVNNIVTPLPGDLAFFTGSNKNNRRVGHVALIISIDERGIRMIHSTSSRGVMIDTLDKNRYYQERFLKYGRIPGLRNR</sequence>
<evidence type="ECO:0000256" key="1">
    <source>
        <dbReference type="ARBA" id="ARBA00007074"/>
    </source>
</evidence>
<dbReference type="InterPro" id="IPR038765">
    <property type="entry name" value="Papain-like_cys_pep_sf"/>
</dbReference>
<organism evidence="6 7">
    <name type="scientific">Falsiporphyromonas endometrii</name>
    <dbReference type="NCBI Taxonomy" id="1387297"/>
    <lineage>
        <taxon>Bacteria</taxon>
        <taxon>Pseudomonadati</taxon>
        <taxon>Bacteroidota</taxon>
        <taxon>Bacteroidia</taxon>
        <taxon>Bacteroidales</taxon>
        <taxon>Porphyromonadaceae</taxon>
        <taxon>Falsiporphyromonas</taxon>
    </lineage>
</organism>
<dbReference type="InterPro" id="IPR000064">
    <property type="entry name" value="NLP_P60_dom"/>
</dbReference>
<keyword evidence="3" id="KW-0378">Hydrolase</keyword>
<evidence type="ECO:0000313" key="7">
    <source>
        <dbReference type="Proteomes" id="UP001596020"/>
    </source>
</evidence>
<dbReference type="Proteomes" id="UP001596020">
    <property type="component" value="Unassembled WGS sequence"/>
</dbReference>
<evidence type="ECO:0000313" key="6">
    <source>
        <dbReference type="EMBL" id="MFC4665759.1"/>
    </source>
</evidence>
<accession>A0ABV9K6Z3</accession>
<dbReference type="SUPFAM" id="SSF54001">
    <property type="entry name" value="Cysteine proteinases"/>
    <property type="match status" value="1"/>
</dbReference>
<evidence type="ECO:0000256" key="2">
    <source>
        <dbReference type="ARBA" id="ARBA00022670"/>
    </source>
</evidence>
<keyword evidence="2" id="KW-0645">Protease</keyword>
<dbReference type="EMBL" id="JBHSGO010000123">
    <property type="protein sequence ID" value="MFC4665759.1"/>
    <property type="molecule type" value="Genomic_DNA"/>
</dbReference>
<gene>
    <name evidence="6" type="ORF">ACFO3G_03920</name>
</gene>
<evidence type="ECO:0000256" key="4">
    <source>
        <dbReference type="ARBA" id="ARBA00022807"/>
    </source>
</evidence>
<dbReference type="RefSeq" id="WP_380078174.1">
    <property type="nucleotide sequence ID" value="NZ_JBHSGO010000123.1"/>
</dbReference>
<comment type="caution">
    <text evidence="6">The sequence shown here is derived from an EMBL/GenBank/DDBJ whole genome shotgun (WGS) entry which is preliminary data.</text>
</comment>
<dbReference type="Gene3D" id="3.90.1720.10">
    <property type="entry name" value="endopeptidase domain like (from Nostoc punctiforme)"/>
    <property type="match status" value="1"/>
</dbReference>
<dbReference type="PANTHER" id="PTHR47053:SF1">
    <property type="entry name" value="MUREIN DD-ENDOPEPTIDASE MEPH-RELATED"/>
    <property type="match status" value="1"/>
</dbReference>
<dbReference type="InterPro" id="IPR051202">
    <property type="entry name" value="Peptidase_C40"/>
</dbReference>
<proteinExistence type="inferred from homology"/>
<evidence type="ECO:0000259" key="5">
    <source>
        <dbReference type="PROSITE" id="PS51935"/>
    </source>
</evidence>
<protein>
    <submittedName>
        <fullName evidence="6">C40 family peptidase</fullName>
    </submittedName>
</protein>
<dbReference type="PROSITE" id="PS51935">
    <property type="entry name" value="NLPC_P60"/>
    <property type="match status" value="1"/>
</dbReference>
<name>A0ABV9K6Z3_9PORP</name>
<comment type="similarity">
    <text evidence="1">Belongs to the peptidase C40 family.</text>
</comment>
<evidence type="ECO:0000256" key="3">
    <source>
        <dbReference type="ARBA" id="ARBA00022801"/>
    </source>
</evidence>
<keyword evidence="7" id="KW-1185">Reference proteome</keyword>